<name>A0A1S8KMJ3_9LACT</name>
<dbReference type="AlphaFoldDB" id="A0A1S8KMJ3"/>
<reference evidence="1 2" key="1">
    <citation type="submission" date="2017-01" db="EMBL/GenBank/DDBJ databases">
        <title>Complete Genome Sequence of Dolosigranulum pigrum isolated from a Patient with interstitial lung disease.</title>
        <authorList>
            <person name="Mukhopadhyay R."/>
            <person name="Joaquin J."/>
            <person name="Hogue R."/>
            <person name="Fitzgerald S."/>
            <person name="Jospin G."/>
            <person name="Eisen J.A."/>
            <person name="Chaturvedi V."/>
        </authorList>
    </citation>
    <scope>NUCLEOTIDE SEQUENCE [LARGE SCALE GENOMIC DNA]</scope>
    <source>
        <strain evidence="1 2">15S00348</strain>
    </source>
</reference>
<proteinExistence type="predicted"/>
<sequence>MKKVFRVIAVLLVLVGGAIFVEERGSIEGRLPTVGLLQLVSHPALDDIKKGTIDALAEEGFIDGESMTLLFQNAEGDQNNLSTMSQMFVREDADVMIGIATPAVQALANASTNIPIVMGAVTDPVNAGLIEDLEHPGGNISGVSDRTPIKEQLDLMQEILPDVEKIGIIYSTAEDNSRKQSEQAAEYMQSIGIEPVVATISSTNDLAQVATQLLTQVDAVWVGTDNMIASAFPTLVEIANRTKTPIFPVVDTMVEQGGLATMGFNQYNLGYLTGKMTARVLKGEKISEMPVEFPSELDLIVNEVQANKLGIHLPDTVREKVKGE</sequence>
<protein>
    <submittedName>
        <fullName evidence="1">ABC transporter substrate-binding protein</fullName>
    </submittedName>
</protein>
<dbReference type="InterPro" id="IPR007487">
    <property type="entry name" value="ABC_transpt-TYRBP-like"/>
</dbReference>
<evidence type="ECO:0000313" key="1">
    <source>
        <dbReference type="EMBL" id="OOL80912.1"/>
    </source>
</evidence>
<dbReference type="SUPFAM" id="SSF53822">
    <property type="entry name" value="Periplasmic binding protein-like I"/>
    <property type="match status" value="1"/>
</dbReference>
<dbReference type="PANTHER" id="PTHR35271:SF1">
    <property type="entry name" value="ABC TRANSPORTER, SUBSTRATE-BINDING LIPOPROTEIN"/>
    <property type="match status" value="1"/>
</dbReference>
<dbReference type="NCBIfam" id="NF041285">
    <property type="entry name" value="ABC_SBP_TrpX"/>
    <property type="match status" value="1"/>
</dbReference>
<dbReference type="RefSeq" id="WP_077862429.1">
    <property type="nucleotide sequence ID" value="NZ_CP040424.1"/>
</dbReference>
<accession>A0A1S8KMJ3</accession>
<dbReference type="Proteomes" id="UP000190409">
    <property type="component" value="Unassembled WGS sequence"/>
</dbReference>
<dbReference type="Pfam" id="PF04392">
    <property type="entry name" value="ABC_sub_bind"/>
    <property type="match status" value="1"/>
</dbReference>
<dbReference type="CDD" id="cd06325">
    <property type="entry name" value="PBP1_ABC_unchar_transporter"/>
    <property type="match status" value="1"/>
</dbReference>
<dbReference type="Gene3D" id="3.40.50.2300">
    <property type="match status" value="2"/>
</dbReference>
<organism evidence="1 2">
    <name type="scientific">Dolosigranulum pigrum</name>
    <dbReference type="NCBI Taxonomy" id="29394"/>
    <lineage>
        <taxon>Bacteria</taxon>
        <taxon>Bacillati</taxon>
        <taxon>Bacillota</taxon>
        <taxon>Bacilli</taxon>
        <taxon>Lactobacillales</taxon>
        <taxon>Carnobacteriaceae</taxon>
        <taxon>Dolosigranulum</taxon>
    </lineage>
</organism>
<dbReference type="PANTHER" id="PTHR35271">
    <property type="entry name" value="ABC TRANSPORTER, SUBSTRATE-BINDING LIPOPROTEIN-RELATED"/>
    <property type="match status" value="1"/>
</dbReference>
<evidence type="ECO:0000313" key="2">
    <source>
        <dbReference type="Proteomes" id="UP000190409"/>
    </source>
</evidence>
<dbReference type="EMBL" id="MUYF01000003">
    <property type="protein sequence ID" value="OOL80912.1"/>
    <property type="molecule type" value="Genomic_DNA"/>
</dbReference>
<comment type="caution">
    <text evidence="1">The sequence shown here is derived from an EMBL/GenBank/DDBJ whole genome shotgun (WGS) entry which is preliminary data.</text>
</comment>
<dbReference type="InterPro" id="IPR028082">
    <property type="entry name" value="Peripla_BP_I"/>
</dbReference>
<dbReference type="InterPro" id="IPR047776">
    <property type="entry name" value="ABC_SBP_TrpX-like"/>
</dbReference>
<gene>
    <name evidence="1" type="ORF">BWX42_03285</name>
</gene>